<dbReference type="InterPro" id="IPR011611">
    <property type="entry name" value="PfkB_dom"/>
</dbReference>
<dbReference type="InterPro" id="IPR052700">
    <property type="entry name" value="Carb_kinase_PfkB-like"/>
</dbReference>
<keyword evidence="2" id="KW-0808">Transferase</keyword>
<evidence type="ECO:0000256" key="3">
    <source>
        <dbReference type="ARBA" id="ARBA00022777"/>
    </source>
</evidence>
<comment type="similarity">
    <text evidence="1">Belongs to the carbohydrate kinase PfkB family.</text>
</comment>
<protein>
    <submittedName>
        <fullName evidence="5">Sugar kinase</fullName>
    </submittedName>
</protein>
<reference evidence="5 6" key="1">
    <citation type="submission" date="2020-01" db="EMBL/GenBank/DDBJ databases">
        <title>Leptobacterium flavescens.</title>
        <authorList>
            <person name="Wang G."/>
        </authorList>
    </citation>
    <scope>NUCLEOTIDE SEQUENCE [LARGE SCALE GENOMIC DNA]</scope>
    <source>
        <strain evidence="5 6">KCTC 22160</strain>
    </source>
</reference>
<dbReference type="EMBL" id="JAABOO010000002">
    <property type="protein sequence ID" value="NER13721.1"/>
    <property type="molecule type" value="Genomic_DNA"/>
</dbReference>
<feature type="domain" description="Carbohydrate kinase PfkB" evidence="4">
    <location>
        <begin position="1"/>
        <end position="306"/>
    </location>
</feature>
<evidence type="ECO:0000313" key="5">
    <source>
        <dbReference type="EMBL" id="NER13721.1"/>
    </source>
</evidence>
<keyword evidence="3 5" id="KW-0418">Kinase</keyword>
<dbReference type="PANTHER" id="PTHR43320:SF2">
    <property type="entry name" value="2-DEHYDRO-3-DEOXYGLUCONOKINASE_2-DEHYDRO-3-DEOXYGALACTONOKINASE"/>
    <property type="match status" value="1"/>
</dbReference>
<dbReference type="SUPFAM" id="SSF53613">
    <property type="entry name" value="Ribokinase-like"/>
    <property type="match status" value="1"/>
</dbReference>
<dbReference type="RefSeq" id="WP_163606817.1">
    <property type="nucleotide sequence ID" value="NZ_JAABOO010000002.1"/>
</dbReference>
<gene>
    <name evidence="5" type="ORF">GWK08_09745</name>
</gene>
<accession>A0A6P0UK26</accession>
<sequence length="336" mass="37492">MKSFVTFGEIMLRLTPQEALQPLVDASALKMGFAGAESNVAVSLAIQGNRVSYITALPDSPLGQAAINSLRKWGVLTHSILRQGERIGTYFIEQGASLIPYKVHYDRKYSAIQMIDKNTFNWPELLKGQDYLFLSGITPSLSTNCAHEVMQATRSARQAGTKVCFDLNFRRTLWKDMKQAKAVYREIIKNTDIVIGNEGAVDDIFDFSSAKKSQQARAEELMLRLNGEFGTKTIAFTLRDASSNSRQKLSGILFKDHNFYPTRTYDIEIMERIGGGDAFAAALLHTLANKWEPEKAIEYASAAFALKHSIPGDLNLSTTEEILEVIENKSFGFVKR</sequence>
<dbReference type="AlphaFoldDB" id="A0A6P0UK26"/>
<name>A0A6P0UK26_9FLAO</name>
<keyword evidence="6" id="KW-1185">Reference proteome</keyword>
<comment type="caution">
    <text evidence="5">The sequence shown here is derived from an EMBL/GenBank/DDBJ whole genome shotgun (WGS) entry which is preliminary data.</text>
</comment>
<dbReference type="PANTHER" id="PTHR43320">
    <property type="entry name" value="SUGAR KINASE"/>
    <property type="match status" value="1"/>
</dbReference>
<evidence type="ECO:0000313" key="6">
    <source>
        <dbReference type="Proteomes" id="UP000468581"/>
    </source>
</evidence>
<dbReference type="Proteomes" id="UP000468581">
    <property type="component" value="Unassembled WGS sequence"/>
</dbReference>
<evidence type="ECO:0000259" key="4">
    <source>
        <dbReference type="Pfam" id="PF00294"/>
    </source>
</evidence>
<dbReference type="Pfam" id="PF00294">
    <property type="entry name" value="PfkB"/>
    <property type="match status" value="1"/>
</dbReference>
<dbReference type="Gene3D" id="3.40.1190.20">
    <property type="match status" value="1"/>
</dbReference>
<evidence type="ECO:0000256" key="2">
    <source>
        <dbReference type="ARBA" id="ARBA00022679"/>
    </source>
</evidence>
<dbReference type="GO" id="GO:0016301">
    <property type="term" value="F:kinase activity"/>
    <property type="evidence" value="ECO:0007669"/>
    <property type="project" value="UniProtKB-KW"/>
</dbReference>
<proteinExistence type="inferred from homology"/>
<evidence type="ECO:0000256" key="1">
    <source>
        <dbReference type="ARBA" id="ARBA00010688"/>
    </source>
</evidence>
<dbReference type="InterPro" id="IPR029056">
    <property type="entry name" value="Ribokinase-like"/>
</dbReference>
<dbReference type="CDD" id="cd01166">
    <property type="entry name" value="KdgK"/>
    <property type="match status" value="1"/>
</dbReference>
<organism evidence="5 6">
    <name type="scientific">Leptobacterium flavescens</name>
    <dbReference type="NCBI Taxonomy" id="472055"/>
    <lineage>
        <taxon>Bacteria</taxon>
        <taxon>Pseudomonadati</taxon>
        <taxon>Bacteroidota</taxon>
        <taxon>Flavobacteriia</taxon>
        <taxon>Flavobacteriales</taxon>
        <taxon>Flavobacteriaceae</taxon>
        <taxon>Leptobacterium</taxon>
    </lineage>
</organism>